<dbReference type="AlphaFoldDB" id="A0A1H6UK27"/>
<keyword evidence="10" id="KW-1185">Reference proteome</keyword>
<dbReference type="InterPro" id="IPR002898">
    <property type="entry name" value="MotA_ExbB_proton_chnl"/>
</dbReference>
<evidence type="ECO:0000259" key="8">
    <source>
        <dbReference type="Pfam" id="PF01618"/>
    </source>
</evidence>
<dbReference type="GO" id="GO:0005886">
    <property type="term" value="C:plasma membrane"/>
    <property type="evidence" value="ECO:0007669"/>
    <property type="project" value="UniProtKB-SubCell"/>
</dbReference>
<feature type="domain" description="MotA/TolQ/ExbB proton channel" evidence="8">
    <location>
        <begin position="98"/>
        <end position="219"/>
    </location>
</feature>
<reference evidence="10" key="1">
    <citation type="submission" date="2016-10" db="EMBL/GenBank/DDBJ databases">
        <authorList>
            <person name="Varghese N."/>
            <person name="Submissions S."/>
        </authorList>
    </citation>
    <scope>NUCLEOTIDE SEQUENCE [LARGE SCALE GENOMIC DNA]</scope>
    <source>
        <strain evidence="10">IBRC-M 10761</strain>
    </source>
</reference>
<evidence type="ECO:0000256" key="2">
    <source>
        <dbReference type="ARBA" id="ARBA00022475"/>
    </source>
</evidence>
<name>A0A1H6UK27_9BACT</name>
<dbReference type="PANTHER" id="PTHR30625:SF17">
    <property type="entry name" value="TOLQ-RELATED"/>
    <property type="match status" value="1"/>
</dbReference>
<dbReference type="GO" id="GO:0017038">
    <property type="term" value="P:protein import"/>
    <property type="evidence" value="ECO:0007669"/>
    <property type="project" value="TreeGrafter"/>
</dbReference>
<dbReference type="PANTHER" id="PTHR30625">
    <property type="entry name" value="PROTEIN TOLQ"/>
    <property type="match status" value="1"/>
</dbReference>
<evidence type="ECO:0000256" key="3">
    <source>
        <dbReference type="ARBA" id="ARBA00022692"/>
    </source>
</evidence>
<protein>
    <submittedName>
        <fullName evidence="9">Outer membrane transport energization protein ExbB</fullName>
    </submittedName>
</protein>
<comment type="subcellular location">
    <subcellularLocation>
        <location evidence="1">Cell membrane</location>
        <topology evidence="1">Multi-pass membrane protein</topology>
    </subcellularLocation>
    <subcellularLocation>
        <location evidence="6">Membrane</location>
        <topology evidence="6">Multi-pass membrane protein</topology>
    </subcellularLocation>
</comment>
<evidence type="ECO:0000256" key="6">
    <source>
        <dbReference type="RuleBase" id="RU004057"/>
    </source>
</evidence>
<evidence type="ECO:0000256" key="7">
    <source>
        <dbReference type="SAM" id="Phobius"/>
    </source>
</evidence>
<feature type="transmembrane region" description="Helical" evidence="7">
    <location>
        <begin position="138"/>
        <end position="161"/>
    </location>
</feature>
<dbReference type="STRING" id="1416801.SAMN05192553_101767"/>
<comment type="similarity">
    <text evidence="6">Belongs to the exbB/tolQ family.</text>
</comment>
<sequence length="233" mass="25128">MILAQTLSTSDGQQAVDSLALLEGSGSADIGLLELLVKGGYMMIPLYLLFILAIFIFIERVITLKKASKTPKGMIDQVKMMVQSGNIEQAKLICQGEETPVAHMIAKGLERIGSPLKNIEVAIENVGKIEIYKLEKNLGLLATVSGAAPMIGFLGTVAGMIRAFIGVAQEEGMVSPKLLSTGIYEAMITTATGLVVGIVAYLGYNYLVTQVSKLIHNMEYTTIEFIDLLQDKK</sequence>
<dbReference type="Proteomes" id="UP000199403">
    <property type="component" value="Unassembled WGS sequence"/>
</dbReference>
<proteinExistence type="inferred from homology"/>
<keyword evidence="5 7" id="KW-0472">Membrane</keyword>
<organism evidence="9 10">
    <name type="scientific">Cyclobacterium xiamenense</name>
    <dbReference type="NCBI Taxonomy" id="1297121"/>
    <lineage>
        <taxon>Bacteria</taxon>
        <taxon>Pseudomonadati</taxon>
        <taxon>Bacteroidota</taxon>
        <taxon>Cytophagia</taxon>
        <taxon>Cytophagales</taxon>
        <taxon>Cyclobacteriaceae</taxon>
        <taxon>Cyclobacterium</taxon>
    </lineage>
</organism>
<evidence type="ECO:0000256" key="1">
    <source>
        <dbReference type="ARBA" id="ARBA00004651"/>
    </source>
</evidence>
<evidence type="ECO:0000313" key="10">
    <source>
        <dbReference type="Proteomes" id="UP000199403"/>
    </source>
</evidence>
<dbReference type="RefSeq" id="WP_092169617.1">
    <property type="nucleotide sequence ID" value="NZ_FNZH01000001.1"/>
</dbReference>
<evidence type="ECO:0000313" key="9">
    <source>
        <dbReference type="EMBL" id="SEI90077.1"/>
    </source>
</evidence>
<gene>
    <name evidence="9" type="ORF">SAMN05192553_101767</name>
</gene>
<feature type="transmembrane region" description="Helical" evidence="7">
    <location>
        <begin position="181"/>
        <end position="204"/>
    </location>
</feature>
<dbReference type="EMBL" id="FNZH01000001">
    <property type="protein sequence ID" value="SEI90077.1"/>
    <property type="molecule type" value="Genomic_DNA"/>
</dbReference>
<keyword evidence="2" id="KW-1003">Cell membrane</keyword>
<keyword evidence="4 7" id="KW-1133">Transmembrane helix</keyword>
<feature type="transmembrane region" description="Helical" evidence="7">
    <location>
        <begin position="41"/>
        <end position="62"/>
    </location>
</feature>
<dbReference type="Pfam" id="PF01618">
    <property type="entry name" value="MotA_ExbB"/>
    <property type="match status" value="1"/>
</dbReference>
<dbReference type="OrthoDB" id="4045at2"/>
<evidence type="ECO:0000256" key="4">
    <source>
        <dbReference type="ARBA" id="ARBA00022989"/>
    </source>
</evidence>
<keyword evidence="6" id="KW-0813">Transport</keyword>
<evidence type="ECO:0000256" key="5">
    <source>
        <dbReference type="ARBA" id="ARBA00023136"/>
    </source>
</evidence>
<keyword evidence="6" id="KW-0653">Protein transport</keyword>
<accession>A0A1H6UK27</accession>
<dbReference type="InterPro" id="IPR050790">
    <property type="entry name" value="ExbB/TolQ_transport"/>
</dbReference>
<keyword evidence="3 7" id="KW-0812">Transmembrane</keyword>